<protein>
    <recommendedName>
        <fullName evidence="2">DUF7795 domain-containing protein</fullName>
    </recommendedName>
</protein>
<dbReference type="Pfam" id="PF25071">
    <property type="entry name" value="DUF7795"/>
    <property type="match status" value="1"/>
</dbReference>
<evidence type="ECO:0000313" key="3">
    <source>
        <dbReference type="EMBL" id="PAN19517.1"/>
    </source>
</evidence>
<gene>
    <name evidence="3" type="ORF">PAHAL_3G278800</name>
</gene>
<dbReference type="Proteomes" id="UP000243499">
    <property type="component" value="Chromosome 3"/>
</dbReference>
<reference evidence="3" key="1">
    <citation type="submission" date="2018-04" db="EMBL/GenBank/DDBJ databases">
        <title>WGS assembly of Panicum hallii.</title>
        <authorList>
            <person name="Lovell J."/>
            <person name="Jenkins J."/>
            <person name="Lowry D."/>
            <person name="Mamidi S."/>
            <person name="Sreedasyam A."/>
            <person name="Weng X."/>
            <person name="Barry K."/>
            <person name="Bonette J."/>
            <person name="Campitelli B."/>
            <person name="Daum C."/>
            <person name="Gordon S."/>
            <person name="Gould B."/>
            <person name="Lipzen A."/>
            <person name="Macqueen A."/>
            <person name="Palacio-Mejia J."/>
            <person name="Plott C."/>
            <person name="Shakirov E."/>
            <person name="Shu S."/>
            <person name="Yoshinaga Y."/>
            <person name="Zane M."/>
            <person name="Rokhsar D."/>
            <person name="Grimwood J."/>
            <person name="Schmutz J."/>
            <person name="Juenger T."/>
        </authorList>
    </citation>
    <scope>NUCLEOTIDE SEQUENCE [LARGE SCALE GENOMIC DNA]</scope>
    <source>
        <strain evidence="3">FIL2</strain>
    </source>
</reference>
<dbReference type="EMBL" id="CM008048">
    <property type="protein sequence ID" value="PAN19517.1"/>
    <property type="molecule type" value="Genomic_DNA"/>
</dbReference>
<sequence>MAEAAARLDVPAPTPPPAAVGEEERTCRGVFMEFMTKVARFEELAESGERLLVRFHQELEYFRIPQSPKESHVMSQIVKSNCSGRMRSYLEAGCRLHCQNISNINQLHSCEDGLKDHINKVSDSHSIKNKLTTESCIIGEDKSADQLDSDVLLVTVMVIVRNMLKLDYTMQEIIVGALSINMLPLELEGYCLMWDLRPYIDDDMMHLALEMCP</sequence>
<name>A0A2S3HC29_9POAL</name>
<feature type="domain" description="DUF7795" evidence="2">
    <location>
        <begin position="23"/>
        <end position="122"/>
    </location>
</feature>
<evidence type="ECO:0000256" key="1">
    <source>
        <dbReference type="SAM" id="MobiDB-lite"/>
    </source>
</evidence>
<dbReference type="AlphaFoldDB" id="A0A2S3HC29"/>
<feature type="region of interest" description="Disordered" evidence="1">
    <location>
        <begin position="1"/>
        <end position="22"/>
    </location>
</feature>
<dbReference type="PANTHER" id="PTHR35305">
    <property type="entry name" value="FAD-BINDING PROTEIN"/>
    <property type="match status" value="1"/>
</dbReference>
<dbReference type="PANTHER" id="PTHR35305:SF2">
    <property type="entry name" value="FAD-BINDING PROTEIN"/>
    <property type="match status" value="1"/>
</dbReference>
<accession>A0A2S3HC29</accession>
<dbReference type="InterPro" id="IPR056697">
    <property type="entry name" value="DUF7795"/>
</dbReference>
<evidence type="ECO:0000259" key="2">
    <source>
        <dbReference type="Pfam" id="PF25071"/>
    </source>
</evidence>
<dbReference type="Gramene" id="PAN19517">
    <property type="protein sequence ID" value="PAN19517"/>
    <property type="gene ID" value="PAHAL_3G278800"/>
</dbReference>
<organism evidence="3">
    <name type="scientific">Panicum hallii</name>
    <dbReference type="NCBI Taxonomy" id="206008"/>
    <lineage>
        <taxon>Eukaryota</taxon>
        <taxon>Viridiplantae</taxon>
        <taxon>Streptophyta</taxon>
        <taxon>Embryophyta</taxon>
        <taxon>Tracheophyta</taxon>
        <taxon>Spermatophyta</taxon>
        <taxon>Magnoliopsida</taxon>
        <taxon>Liliopsida</taxon>
        <taxon>Poales</taxon>
        <taxon>Poaceae</taxon>
        <taxon>PACMAD clade</taxon>
        <taxon>Panicoideae</taxon>
        <taxon>Panicodae</taxon>
        <taxon>Paniceae</taxon>
        <taxon>Panicinae</taxon>
        <taxon>Panicum</taxon>
        <taxon>Panicum sect. Panicum</taxon>
    </lineage>
</organism>
<proteinExistence type="predicted"/>